<keyword evidence="4 10" id="KW-1133">Transmembrane helix</keyword>
<dbReference type="PANTHER" id="PTHR11494:SF9">
    <property type="entry name" value="SI:DKEY-1H24.6"/>
    <property type="match status" value="1"/>
</dbReference>
<dbReference type="InterPro" id="IPR013783">
    <property type="entry name" value="Ig-like_fold"/>
</dbReference>
<evidence type="ECO:0000256" key="6">
    <source>
        <dbReference type="ARBA" id="ARBA00023157"/>
    </source>
</evidence>
<feature type="region of interest" description="Disordered" evidence="9">
    <location>
        <begin position="201"/>
        <end position="236"/>
    </location>
</feature>
<dbReference type="AlphaFoldDB" id="A0A7J5ZXG0"/>
<organism evidence="12 13">
    <name type="scientific">Ameiurus melas</name>
    <name type="common">Black bullhead</name>
    <name type="synonym">Silurus melas</name>
    <dbReference type="NCBI Taxonomy" id="219545"/>
    <lineage>
        <taxon>Eukaryota</taxon>
        <taxon>Metazoa</taxon>
        <taxon>Chordata</taxon>
        <taxon>Craniata</taxon>
        <taxon>Vertebrata</taxon>
        <taxon>Euteleostomi</taxon>
        <taxon>Actinopterygii</taxon>
        <taxon>Neopterygii</taxon>
        <taxon>Teleostei</taxon>
        <taxon>Ostariophysi</taxon>
        <taxon>Siluriformes</taxon>
        <taxon>Ictaluridae</taxon>
        <taxon>Ameiurus</taxon>
    </lineage>
</organism>
<keyword evidence="6" id="KW-1015">Disulfide bond</keyword>
<proteinExistence type="predicted"/>
<dbReference type="PANTHER" id="PTHR11494">
    <property type="entry name" value="CYTOTOXIC T-LYMPHOCYTE PROTEIN"/>
    <property type="match status" value="1"/>
</dbReference>
<evidence type="ECO:0000256" key="8">
    <source>
        <dbReference type="ARBA" id="ARBA00023319"/>
    </source>
</evidence>
<name>A0A7J5ZXG0_AMEME</name>
<keyword evidence="2 10" id="KW-0812">Transmembrane</keyword>
<evidence type="ECO:0000256" key="3">
    <source>
        <dbReference type="ARBA" id="ARBA00022729"/>
    </source>
</evidence>
<evidence type="ECO:0000256" key="2">
    <source>
        <dbReference type="ARBA" id="ARBA00022692"/>
    </source>
</evidence>
<evidence type="ECO:0000256" key="10">
    <source>
        <dbReference type="SAM" id="Phobius"/>
    </source>
</evidence>
<evidence type="ECO:0000256" key="5">
    <source>
        <dbReference type="ARBA" id="ARBA00023136"/>
    </source>
</evidence>
<comment type="subcellular location">
    <subcellularLocation>
        <location evidence="1">Membrane</location>
        <topology evidence="1">Single-pass type I membrane protein</topology>
    </subcellularLocation>
</comment>
<dbReference type="EMBL" id="JAAGNN010000021">
    <property type="protein sequence ID" value="KAF4075113.1"/>
    <property type="molecule type" value="Genomic_DNA"/>
</dbReference>
<dbReference type="Gene3D" id="2.60.40.10">
    <property type="entry name" value="Immunoglobulins"/>
    <property type="match status" value="1"/>
</dbReference>
<keyword evidence="13" id="KW-1185">Reference proteome</keyword>
<accession>A0A7J5ZXG0</accession>
<dbReference type="GO" id="GO:0009897">
    <property type="term" value="C:external side of plasma membrane"/>
    <property type="evidence" value="ECO:0007669"/>
    <property type="project" value="TreeGrafter"/>
</dbReference>
<keyword evidence="3 11" id="KW-0732">Signal</keyword>
<dbReference type="InterPro" id="IPR040216">
    <property type="entry name" value="CTLA4/CD28"/>
</dbReference>
<dbReference type="PROSITE" id="PS51257">
    <property type="entry name" value="PROKAR_LIPOPROTEIN"/>
    <property type="match status" value="1"/>
</dbReference>
<evidence type="ECO:0000313" key="12">
    <source>
        <dbReference type="EMBL" id="KAF4075113.1"/>
    </source>
</evidence>
<evidence type="ECO:0000256" key="9">
    <source>
        <dbReference type="SAM" id="MobiDB-lite"/>
    </source>
</evidence>
<dbReference type="GO" id="GO:0050852">
    <property type="term" value="P:T cell receptor signaling pathway"/>
    <property type="evidence" value="ECO:0007669"/>
    <property type="project" value="TreeGrafter"/>
</dbReference>
<dbReference type="Proteomes" id="UP000593565">
    <property type="component" value="Unassembled WGS sequence"/>
</dbReference>
<evidence type="ECO:0000256" key="11">
    <source>
        <dbReference type="SAM" id="SignalP"/>
    </source>
</evidence>
<protein>
    <recommendedName>
        <fullName evidence="14">T-cell-specific surface glycoprotein CD28</fullName>
    </recommendedName>
</protein>
<keyword evidence="8" id="KW-0393">Immunoglobulin domain</keyword>
<evidence type="ECO:0000256" key="1">
    <source>
        <dbReference type="ARBA" id="ARBA00004479"/>
    </source>
</evidence>
<evidence type="ECO:0008006" key="14">
    <source>
        <dbReference type="Google" id="ProtNLM"/>
    </source>
</evidence>
<feature type="signal peptide" evidence="11">
    <location>
        <begin position="1"/>
        <end position="21"/>
    </location>
</feature>
<evidence type="ECO:0000313" key="13">
    <source>
        <dbReference type="Proteomes" id="UP000593565"/>
    </source>
</evidence>
<feature type="compositionally biased region" description="Basic residues" evidence="9">
    <location>
        <begin position="201"/>
        <end position="212"/>
    </location>
</feature>
<evidence type="ECO:0000256" key="7">
    <source>
        <dbReference type="ARBA" id="ARBA00023180"/>
    </source>
</evidence>
<feature type="chain" id="PRO_5029709387" description="T-cell-specific surface glycoprotein CD28" evidence="11">
    <location>
        <begin position="22"/>
        <end position="236"/>
    </location>
</feature>
<dbReference type="GO" id="GO:0042129">
    <property type="term" value="P:regulation of T cell proliferation"/>
    <property type="evidence" value="ECO:0007669"/>
    <property type="project" value="InterPro"/>
</dbReference>
<sequence>MKTSWLLATLLPLFLFSCALPEKQCHWKDNVPKIQRVNVHSNVSVPCPMFTAVEMIFKLHKGQNNIATVTYANDSQKSSPNPLGSTMYHSVQNDNTTHFLLYNLTMDATALYTCTAERYFPPPYFLIQEEPQTIVIVENHECVQSSQRMILSDNHLPLWVGFGILSVYCLIITCIALSLRFHLKREDMSTHDYMNMKPRTRRKKHGIHHPTHHSWYNDTTKGTAVSKKLPSKGASV</sequence>
<gene>
    <name evidence="12" type="ORF">AMELA_G00230910</name>
</gene>
<dbReference type="InterPro" id="IPR036179">
    <property type="entry name" value="Ig-like_dom_sf"/>
</dbReference>
<keyword evidence="5 10" id="KW-0472">Membrane</keyword>
<keyword evidence="7" id="KW-0325">Glycoprotein</keyword>
<feature type="compositionally biased region" description="Polar residues" evidence="9">
    <location>
        <begin position="214"/>
        <end position="223"/>
    </location>
</feature>
<evidence type="ECO:0000256" key="4">
    <source>
        <dbReference type="ARBA" id="ARBA00022989"/>
    </source>
</evidence>
<feature type="transmembrane region" description="Helical" evidence="10">
    <location>
        <begin position="156"/>
        <end position="179"/>
    </location>
</feature>
<reference evidence="12 13" key="1">
    <citation type="submission" date="2020-02" db="EMBL/GenBank/DDBJ databases">
        <title>A chromosome-scale genome assembly of the black bullhead catfish (Ameiurus melas).</title>
        <authorList>
            <person name="Wen M."/>
            <person name="Zham M."/>
            <person name="Cabau C."/>
            <person name="Klopp C."/>
            <person name="Donnadieu C."/>
            <person name="Roques C."/>
            <person name="Bouchez O."/>
            <person name="Lampietro C."/>
            <person name="Jouanno E."/>
            <person name="Herpin A."/>
            <person name="Louis A."/>
            <person name="Berthelot C."/>
            <person name="Parey E."/>
            <person name="Roest-Crollius H."/>
            <person name="Braasch I."/>
            <person name="Postlethwait J."/>
            <person name="Robinson-Rechavi M."/>
            <person name="Echchiki A."/>
            <person name="Begum T."/>
            <person name="Montfort J."/>
            <person name="Schartl M."/>
            <person name="Bobe J."/>
            <person name="Guiguen Y."/>
        </authorList>
    </citation>
    <scope>NUCLEOTIDE SEQUENCE [LARGE SCALE GENOMIC DNA]</scope>
    <source>
        <strain evidence="12">M_S1</strain>
        <tissue evidence="12">Blood</tissue>
    </source>
</reference>
<comment type="caution">
    <text evidence="12">The sequence shown here is derived from an EMBL/GenBank/DDBJ whole genome shotgun (WGS) entry which is preliminary data.</text>
</comment>
<dbReference type="SUPFAM" id="SSF48726">
    <property type="entry name" value="Immunoglobulin"/>
    <property type="match status" value="1"/>
</dbReference>